<dbReference type="OrthoDB" id="409374at2759"/>
<feature type="domain" description="EGF-like" evidence="2">
    <location>
        <begin position="76"/>
        <end position="123"/>
    </location>
</feature>
<dbReference type="SMART" id="SM00181">
    <property type="entry name" value="EGF"/>
    <property type="match status" value="4"/>
</dbReference>
<dbReference type="InterPro" id="IPR000742">
    <property type="entry name" value="EGF"/>
</dbReference>
<organism evidence="3 4">
    <name type="scientific">Folsomia candida</name>
    <name type="common">Springtail</name>
    <dbReference type="NCBI Taxonomy" id="158441"/>
    <lineage>
        <taxon>Eukaryota</taxon>
        <taxon>Metazoa</taxon>
        <taxon>Ecdysozoa</taxon>
        <taxon>Arthropoda</taxon>
        <taxon>Hexapoda</taxon>
        <taxon>Collembola</taxon>
        <taxon>Entomobryomorpha</taxon>
        <taxon>Isotomoidea</taxon>
        <taxon>Isotomidae</taxon>
        <taxon>Proisotominae</taxon>
        <taxon>Folsomia</taxon>
    </lineage>
</organism>
<evidence type="ECO:0000256" key="1">
    <source>
        <dbReference type="SAM" id="SignalP"/>
    </source>
</evidence>
<keyword evidence="4" id="KW-1185">Reference proteome</keyword>
<accession>A0A226ED31</accession>
<feature type="chain" id="PRO_5012466168" evidence="1">
    <location>
        <begin position="24"/>
        <end position="435"/>
    </location>
</feature>
<comment type="caution">
    <text evidence="3">The sequence shown here is derived from an EMBL/GenBank/DDBJ whole genome shotgun (WGS) entry which is preliminary data.</text>
</comment>
<keyword evidence="1" id="KW-0732">Signal</keyword>
<reference evidence="3 4" key="1">
    <citation type="submission" date="2015-12" db="EMBL/GenBank/DDBJ databases">
        <title>The genome of Folsomia candida.</title>
        <authorList>
            <person name="Faddeeva A."/>
            <person name="Derks M.F."/>
            <person name="Anvar Y."/>
            <person name="Smit S."/>
            <person name="Van Straalen N."/>
            <person name="Roelofs D."/>
        </authorList>
    </citation>
    <scope>NUCLEOTIDE SEQUENCE [LARGE SCALE GENOMIC DNA]</scope>
    <source>
        <strain evidence="3 4">VU population</strain>
        <tissue evidence="3">Whole body</tissue>
    </source>
</reference>
<gene>
    <name evidence="3" type="ORF">Fcan01_09168</name>
</gene>
<evidence type="ECO:0000313" key="4">
    <source>
        <dbReference type="Proteomes" id="UP000198287"/>
    </source>
</evidence>
<evidence type="ECO:0000259" key="2">
    <source>
        <dbReference type="SMART" id="SM00181"/>
    </source>
</evidence>
<dbReference type="AlphaFoldDB" id="A0A226ED31"/>
<evidence type="ECO:0000313" key="3">
    <source>
        <dbReference type="EMBL" id="OXA55503.1"/>
    </source>
</evidence>
<proteinExistence type="predicted"/>
<dbReference type="OMA" id="DKPTHAC"/>
<dbReference type="EMBL" id="LNIX01000004">
    <property type="protein sequence ID" value="OXA55503.1"/>
    <property type="molecule type" value="Genomic_DNA"/>
</dbReference>
<name>A0A226ED31_FOLCA</name>
<sequence>MYPTTNLTVLFTIYALLPSPTSSTRATFGEFCDNRTIRCDSAAFLTCRNGTCTCLKSDAMTFSSSQSSCVALAGEKCKFTVVEEFRSWLEEVGCVQNAKCSPSSGICACDAGFMEMPESGVCSPKRVFGQGCNSNGECRDDLKCVQGQCKCDPEQAVYDFEQQQCVGLADAACLNERCTENAICRGYYGGHSIDSYEEYSGEDTKCVCSPGYTKSPEGLCQVGHGGACDLNTQCLDKLKCQEGTCTCPFQGHQTFQEAYQDCYSLIGGPCTPNISPKNESSSSFTHCVKPAICLPNGHFRFECACPEGMVENAERSCDLTQGRICSSERSTSGGGGQLKCDTLAPLFCIQGKCQCEDEFKIYDPLAKRCRGLVGSNCDRGGQLADNSFCVDGAFCKQFRGSDTKGRCECSKYFVELRNRTCSVVEVNNNNMLLRG</sequence>
<dbReference type="Proteomes" id="UP000198287">
    <property type="component" value="Unassembled WGS sequence"/>
</dbReference>
<feature type="domain" description="EGF-like" evidence="2">
    <location>
        <begin position="269"/>
        <end position="318"/>
    </location>
</feature>
<protein>
    <submittedName>
        <fullName evidence="3">Multiple epidermal growth factor-like domains protein 6</fullName>
    </submittedName>
</protein>
<feature type="signal peptide" evidence="1">
    <location>
        <begin position="1"/>
        <end position="23"/>
    </location>
</feature>
<feature type="domain" description="EGF-like" evidence="2">
    <location>
        <begin position="172"/>
        <end position="221"/>
    </location>
</feature>
<feature type="domain" description="EGF-like" evidence="2">
    <location>
        <begin position="376"/>
        <end position="422"/>
    </location>
</feature>